<feature type="compositionally biased region" description="Low complexity" evidence="1">
    <location>
        <begin position="44"/>
        <end position="79"/>
    </location>
</feature>
<evidence type="ECO:0000256" key="1">
    <source>
        <dbReference type="SAM" id="MobiDB-lite"/>
    </source>
</evidence>
<organism evidence="2 3">
    <name type="scientific">Chrysochromulina tobinii</name>
    <dbReference type="NCBI Taxonomy" id="1460289"/>
    <lineage>
        <taxon>Eukaryota</taxon>
        <taxon>Haptista</taxon>
        <taxon>Haptophyta</taxon>
        <taxon>Prymnesiophyceae</taxon>
        <taxon>Prymnesiales</taxon>
        <taxon>Chrysochromulinaceae</taxon>
        <taxon>Chrysochromulina</taxon>
    </lineage>
</organism>
<evidence type="ECO:0000313" key="2">
    <source>
        <dbReference type="EMBL" id="KOO31555.1"/>
    </source>
</evidence>
<name>A0A0M0JYC3_9EUKA</name>
<comment type="caution">
    <text evidence="2">The sequence shown here is derived from an EMBL/GenBank/DDBJ whole genome shotgun (WGS) entry which is preliminary data.</text>
</comment>
<sequence length="365" mass="38277">MVNHGDLGLISGRRPAATTTSSSSTVARTRVAPYPFSPPPSPPEASSTVAASSAASSANPAEASSTEAASSAASSANPTQSGASKVKSSMSTEQPPSSFVSSARGDPILAIPHDLFSRAIAFAMPTSSSRGALPQLPAPPTQLMLDAKGRSEESAVSGSGGFLTSSPKREADLAENSTSLAENSQKKKADLAENSTSLAENSQKRKSKLMSFGKSLLIPASPISSRRPSSEHFSESEIVPAAAALQKFIEKHGLGAELATELTSLFEEQLRKVQGHVAEPAVTYRWDQIHEIIVKNSFNTSLVIANLPDPPDLGGNDADGSFREGASLEKQLDYMNYMEGMASNLPRVMYVHGAGQEIINFDAMV</sequence>
<dbReference type="OrthoDB" id="2020542at2759"/>
<protein>
    <submittedName>
        <fullName evidence="2">Sodium chloride cotransporter 3</fullName>
    </submittedName>
</protein>
<feature type="compositionally biased region" description="Polar residues" evidence="1">
    <location>
        <begin position="154"/>
        <end position="166"/>
    </location>
</feature>
<keyword evidence="3" id="KW-1185">Reference proteome</keyword>
<feature type="compositionally biased region" description="Polar residues" evidence="1">
    <location>
        <begin position="80"/>
        <end position="101"/>
    </location>
</feature>
<feature type="region of interest" description="Disordered" evidence="1">
    <location>
        <begin position="147"/>
        <end position="204"/>
    </location>
</feature>
<evidence type="ECO:0000313" key="3">
    <source>
        <dbReference type="Proteomes" id="UP000037460"/>
    </source>
</evidence>
<accession>A0A0M0JYC3</accession>
<feature type="compositionally biased region" description="Low complexity" evidence="1">
    <location>
        <begin position="13"/>
        <end position="34"/>
    </location>
</feature>
<feature type="region of interest" description="Disordered" evidence="1">
    <location>
        <begin position="1"/>
        <end position="104"/>
    </location>
</feature>
<gene>
    <name evidence="2" type="ORF">Ctob_015967</name>
</gene>
<reference evidence="3" key="1">
    <citation type="journal article" date="2015" name="PLoS Genet.">
        <title>Genome Sequence and Transcriptome Analyses of Chrysochromulina tobin: Metabolic Tools for Enhanced Algal Fitness in the Prominent Order Prymnesiales (Haptophyceae).</title>
        <authorList>
            <person name="Hovde B.T."/>
            <person name="Deodato C.R."/>
            <person name="Hunsperger H.M."/>
            <person name="Ryken S.A."/>
            <person name="Yost W."/>
            <person name="Jha R.K."/>
            <person name="Patterson J."/>
            <person name="Monnat R.J. Jr."/>
            <person name="Barlow S.B."/>
            <person name="Starkenburg S.R."/>
            <person name="Cattolico R.A."/>
        </authorList>
    </citation>
    <scope>NUCLEOTIDE SEQUENCE</scope>
    <source>
        <strain evidence="3">CCMP291</strain>
    </source>
</reference>
<dbReference type="Proteomes" id="UP000037460">
    <property type="component" value="Unassembled WGS sequence"/>
</dbReference>
<dbReference type="AlphaFoldDB" id="A0A0M0JYC3"/>
<dbReference type="EMBL" id="JWZX01001989">
    <property type="protein sequence ID" value="KOO31555.1"/>
    <property type="molecule type" value="Genomic_DNA"/>
</dbReference>
<proteinExistence type="predicted"/>